<proteinExistence type="predicted"/>
<evidence type="ECO:0000259" key="1">
    <source>
        <dbReference type="Pfam" id="PF01636"/>
    </source>
</evidence>
<keyword evidence="3" id="KW-1185">Reference proteome</keyword>
<dbReference type="SUPFAM" id="SSF56112">
    <property type="entry name" value="Protein kinase-like (PK-like)"/>
    <property type="match status" value="1"/>
</dbReference>
<accession>A0A1R4FNE6</accession>
<evidence type="ECO:0000313" key="3">
    <source>
        <dbReference type="Proteomes" id="UP000195787"/>
    </source>
</evidence>
<dbReference type="Pfam" id="PF01636">
    <property type="entry name" value="APH"/>
    <property type="match status" value="1"/>
</dbReference>
<dbReference type="InterPro" id="IPR011009">
    <property type="entry name" value="Kinase-like_dom_sf"/>
</dbReference>
<gene>
    <name evidence="2" type="ORF">CZ674_05420</name>
</gene>
<sequence>MIPAPQGLLDQFAAAREASVVSFRQHDSEPTGDGFIVGYSVELRTADGAEEHADVYLNTASRAAADERSLVLTGADGSRVVAWQYPHDPSLPALSAVSFPEAVGHVLEKFGIRAHGASVTLEAYRPGKRAVFRVDAESGRYFIKVVDPASVSAIHGMHGMFLARGVRVPHSLGYADSGMLLLDRLPGDSAAARIADIGGDPRFLSSLDALTLHMAQVPLTGYARASLAKRADWYSSRMRQIAPAFADRTQVLTQAIARIYGDAKQEALVAIHGDMHLGQIFVDPAEPWRIIGVLDIDTAGMGDPADDRGALYGHICVSSLEAAAAGRADADTAFWQMATTLRAGFSDWRVRSIAATHLVGHALATASKQTESGDGVTVRLLDEADSLLRAH</sequence>
<dbReference type="RefSeq" id="WP_086991529.1">
    <property type="nucleotide sequence ID" value="NZ_FUHU01000026.1"/>
</dbReference>
<organism evidence="2 3">
    <name type="scientific">Agrococcus casei LMG 22410</name>
    <dbReference type="NCBI Taxonomy" id="1255656"/>
    <lineage>
        <taxon>Bacteria</taxon>
        <taxon>Bacillati</taxon>
        <taxon>Actinomycetota</taxon>
        <taxon>Actinomycetes</taxon>
        <taxon>Micrococcales</taxon>
        <taxon>Microbacteriaceae</taxon>
        <taxon>Agrococcus</taxon>
    </lineage>
</organism>
<dbReference type="Gene3D" id="3.90.1200.10">
    <property type="match status" value="1"/>
</dbReference>
<dbReference type="Proteomes" id="UP000195787">
    <property type="component" value="Unassembled WGS sequence"/>
</dbReference>
<evidence type="ECO:0000313" key="2">
    <source>
        <dbReference type="EMBL" id="SJM57307.1"/>
    </source>
</evidence>
<dbReference type="OrthoDB" id="3837844at2"/>
<dbReference type="AlphaFoldDB" id="A0A1R4FNE6"/>
<dbReference type="GeneID" id="303172649"/>
<feature type="domain" description="Aminoglycoside phosphotransferase" evidence="1">
    <location>
        <begin position="130"/>
        <end position="331"/>
    </location>
</feature>
<dbReference type="EMBL" id="FUHU01000026">
    <property type="protein sequence ID" value="SJM57307.1"/>
    <property type="molecule type" value="Genomic_DNA"/>
</dbReference>
<reference evidence="2 3" key="1">
    <citation type="submission" date="2017-02" db="EMBL/GenBank/DDBJ databases">
        <authorList>
            <person name="Peterson S.W."/>
        </authorList>
    </citation>
    <scope>NUCLEOTIDE SEQUENCE [LARGE SCALE GENOMIC DNA]</scope>
    <source>
        <strain evidence="2 3">LMG 22410</strain>
    </source>
</reference>
<protein>
    <recommendedName>
        <fullName evidence="1">Aminoglycoside phosphotransferase domain-containing protein</fullName>
    </recommendedName>
</protein>
<dbReference type="InterPro" id="IPR002575">
    <property type="entry name" value="Aminoglycoside_PTrfase"/>
</dbReference>
<name>A0A1R4FNE6_9MICO</name>